<sequence>MYTYTFTWGYTANKWGATSLEQQKIPKNAENSSEDELEVDRVSFPVAGVRFLPPVVDVPVAGVRLLVRHDDEVEPAAEPYQTVGFHGRRAAVDDRDGSGVDRFGFDALLLLRVLRLYTLMAMKMMKIIYLSSSVNFVWCN</sequence>
<reference evidence="1 2" key="1">
    <citation type="submission" date="2021-02" db="EMBL/GenBank/DDBJ databases">
        <title>Plant Genome Project.</title>
        <authorList>
            <person name="Zhang R.-G."/>
        </authorList>
    </citation>
    <scope>NUCLEOTIDE SEQUENCE [LARGE SCALE GENOMIC DNA]</scope>
    <source>
        <tissue evidence="1">Leaves</tissue>
    </source>
</reference>
<organism evidence="1 2">
    <name type="scientific">Xanthoceras sorbifolium</name>
    <dbReference type="NCBI Taxonomy" id="99658"/>
    <lineage>
        <taxon>Eukaryota</taxon>
        <taxon>Viridiplantae</taxon>
        <taxon>Streptophyta</taxon>
        <taxon>Embryophyta</taxon>
        <taxon>Tracheophyta</taxon>
        <taxon>Spermatophyta</taxon>
        <taxon>Magnoliopsida</taxon>
        <taxon>eudicotyledons</taxon>
        <taxon>Gunneridae</taxon>
        <taxon>Pentapetalae</taxon>
        <taxon>rosids</taxon>
        <taxon>malvids</taxon>
        <taxon>Sapindales</taxon>
        <taxon>Sapindaceae</taxon>
        <taxon>Xanthoceroideae</taxon>
        <taxon>Xanthoceras</taxon>
    </lineage>
</organism>
<evidence type="ECO:0000313" key="2">
    <source>
        <dbReference type="Proteomes" id="UP000827721"/>
    </source>
</evidence>
<protein>
    <submittedName>
        <fullName evidence="1">Uncharacterized protein</fullName>
    </submittedName>
</protein>
<accession>A0ABQ8I9Y2</accession>
<keyword evidence="2" id="KW-1185">Reference proteome</keyword>
<comment type="caution">
    <text evidence="1">The sequence shown here is derived from an EMBL/GenBank/DDBJ whole genome shotgun (WGS) entry which is preliminary data.</text>
</comment>
<gene>
    <name evidence="1" type="ORF">JRO89_XS03G0150200</name>
</gene>
<proteinExistence type="predicted"/>
<dbReference type="EMBL" id="JAFEMO010000003">
    <property type="protein sequence ID" value="KAH7573445.1"/>
    <property type="molecule type" value="Genomic_DNA"/>
</dbReference>
<evidence type="ECO:0000313" key="1">
    <source>
        <dbReference type="EMBL" id="KAH7573445.1"/>
    </source>
</evidence>
<dbReference type="Proteomes" id="UP000827721">
    <property type="component" value="Unassembled WGS sequence"/>
</dbReference>
<name>A0ABQ8I9Y2_9ROSI</name>